<feature type="region of interest" description="Disordered" evidence="1">
    <location>
        <begin position="160"/>
        <end position="206"/>
    </location>
</feature>
<dbReference type="AlphaFoldDB" id="A0A9X2HCH6"/>
<dbReference type="EMBL" id="JALHBS010000046">
    <property type="protein sequence ID" value="MCP3055159.1"/>
    <property type="molecule type" value="Genomic_DNA"/>
</dbReference>
<dbReference type="Proteomes" id="UP001155220">
    <property type="component" value="Unassembled WGS sequence"/>
</dbReference>
<accession>A0A9X2HCH6</accession>
<keyword evidence="3" id="KW-1185">Reference proteome</keyword>
<dbReference type="RefSeq" id="WP_253964019.1">
    <property type="nucleotide sequence ID" value="NZ_JALHBS010000046.1"/>
</dbReference>
<reference evidence="2" key="1">
    <citation type="submission" date="2022-03" db="EMBL/GenBank/DDBJ databases">
        <title>Aurantimonas Liuensis sp. Nov., isolated from the hadal seawater of the Mariana Trench.</title>
        <authorList>
            <person name="Liu R."/>
        </authorList>
    </citation>
    <scope>NUCLEOTIDE SEQUENCE</scope>
    <source>
        <strain evidence="2">LRZ36</strain>
    </source>
</reference>
<comment type="caution">
    <text evidence="2">The sequence shown here is derived from an EMBL/GenBank/DDBJ whole genome shotgun (WGS) entry which is preliminary data.</text>
</comment>
<organism evidence="2 3">
    <name type="scientific">Aurantimonas marianensis</name>
    <dbReference type="NCBI Taxonomy" id="2920428"/>
    <lineage>
        <taxon>Bacteria</taxon>
        <taxon>Pseudomonadati</taxon>
        <taxon>Pseudomonadota</taxon>
        <taxon>Alphaproteobacteria</taxon>
        <taxon>Hyphomicrobiales</taxon>
        <taxon>Aurantimonadaceae</taxon>
        <taxon>Aurantimonas</taxon>
    </lineage>
</organism>
<feature type="compositionally biased region" description="Low complexity" evidence="1">
    <location>
        <begin position="160"/>
        <end position="188"/>
    </location>
</feature>
<evidence type="ECO:0000313" key="2">
    <source>
        <dbReference type="EMBL" id="MCP3055159.1"/>
    </source>
</evidence>
<proteinExistence type="predicted"/>
<gene>
    <name evidence="2" type="ORF">MJ956_08350</name>
</gene>
<evidence type="ECO:0000313" key="3">
    <source>
        <dbReference type="Proteomes" id="UP001155220"/>
    </source>
</evidence>
<protein>
    <submittedName>
        <fullName evidence="2">Uncharacterized protein</fullName>
    </submittedName>
</protein>
<name>A0A9X2HCH6_9HYPH</name>
<feature type="compositionally biased region" description="Pro residues" evidence="1">
    <location>
        <begin position="189"/>
        <end position="199"/>
    </location>
</feature>
<sequence length="206" mass="22145">MPKTPAPPTDEPPTREEIAASRAMVGTHIDVVRRALIRAGWRQGPRRQNLRSVWQAIAADPAECPGGDSGTPSDTRILAGIAQRITHACPRSECRRGFTCRHGARPGDAARRDDPPCFAALPQAARISLHFAVARLQDPRRFRDAHISRQEAALLRAAQAALDDQAPSEAEAAPPEPGGPDASTEPDGIAPPPRPPMPEPRIVTLD</sequence>
<evidence type="ECO:0000256" key="1">
    <source>
        <dbReference type="SAM" id="MobiDB-lite"/>
    </source>
</evidence>